<dbReference type="EMBL" id="JAAAUY010002502">
    <property type="protein sequence ID" value="KAF9311650.1"/>
    <property type="molecule type" value="Genomic_DNA"/>
</dbReference>
<organism evidence="1 2">
    <name type="scientific">Podila minutissima</name>
    <dbReference type="NCBI Taxonomy" id="64525"/>
    <lineage>
        <taxon>Eukaryota</taxon>
        <taxon>Fungi</taxon>
        <taxon>Fungi incertae sedis</taxon>
        <taxon>Mucoromycota</taxon>
        <taxon>Mortierellomycotina</taxon>
        <taxon>Mortierellomycetes</taxon>
        <taxon>Mortierellales</taxon>
        <taxon>Mortierellaceae</taxon>
        <taxon>Podila</taxon>
    </lineage>
</organism>
<feature type="non-terminal residue" evidence="1">
    <location>
        <position position="74"/>
    </location>
</feature>
<gene>
    <name evidence="1" type="ORF">BG006_004536</name>
</gene>
<keyword evidence="2" id="KW-1185">Reference proteome</keyword>
<comment type="caution">
    <text evidence="1">The sequence shown here is derived from an EMBL/GenBank/DDBJ whole genome shotgun (WGS) entry which is preliminary data.</text>
</comment>
<protein>
    <submittedName>
        <fullName evidence="1">Uncharacterized protein</fullName>
    </submittedName>
</protein>
<proteinExistence type="predicted"/>
<sequence>MGIPCAHTILDQTRGHPITTKDFDDHWLLNPEETQAEANAVPLILKIIDDLFGGITSLSKAKQPFAFDHIQTKM</sequence>
<reference evidence="1" key="1">
    <citation type="journal article" date="2020" name="Fungal Divers.">
        <title>Resolving the Mortierellaceae phylogeny through synthesis of multi-gene phylogenetics and phylogenomics.</title>
        <authorList>
            <person name="Vandepol N."/>
            <person name="Liber J."/>
            <person name="Desiro A."/>
            <person name="Na H."/>
            <person name="Kennedy M."/>
            <person name="Barry K."/>
            <person name="Grigoriev I.V."/>
            <person name="Miller A.N."/>
            <person name="O'Donnell K."/>
            <person name="Stajich J.E."/>
            <person name="Bonito G."/>
        </authorList>
    </citation>
    <scope>NUCLEOTIDE SEQUENCE</scope>
    <source>
        <strain evidence="1">NVP1</strain>
    </source>
</reference>
<dbReference type="Proteomes" id="UP000696485">
    <property type="component" value="Unassembled WGS sequence"/>
</dbReference>
<evidence type="ECO:0000313" key="1">
    <source>
        <dbReference type="EMBL" id="KAF9311650.1"/>
    </source>
</evidence>
<name>A0A9P5SAN2_9FUNG</name>
<evidence type="ECO:0000313" key="2">
    <source>
        <dbReference type="Proteomes" id="UP000696485"/>
    </source>
</evidence>
<dbReference type="AlphaFoldDB" id="A0A9P5SAN2"/>
<accession>A0A9P5SAN2</accession>